<sequence>MSAGKMMRTLITTHPLPLLLLPQQLLQPVQFQEVDTDFDFPEEDKKEDFEEYLEQFFSTGPTRPPTKEKVKRRVLIESGMPLNHIEYCTHEIMGKNVYYKHHCVAEHYFLLMQYDELQKICYNRFVPCKNGIRKCNGSKGLVEGVYCNLTEAFEIPACKYESLYRKGYVLITCSWQNEMQKRIPHTINDLVEPPEHRSFLSEDGVFVIPP</sequence>
<comment type="similarity">
    <text evidence="3">Belongs to the pancreatic ribonuclease family.</text>
</comment>
<dbReference type="GO" id="GO:0005576">
    <property type="term" value="C:extracellular region"/>
    <property type="evidence" value="ECO:0007669"/>
    <property type="project" value="UniProtKB-SubCell"/>
</dbReference>
<evidence type="ECO:0000256" key="7">
    <source>
        <dbReference type="ARBA" id="ARBA00023157"/>
    </source>
</evidence>
<dbReference type="InterPro" id="IPR023412">
    <property type="entry name" value="RNaseA_domain"/>
</dbReference>
<accession>A0A2J8JHL6</accession>
<evidence type="ECO:0000256" key="1">
    <source>
        <dbReference type="ARBA" id="ARBA00002915"/>
    </source>
</evidence>
<keyword evidence="8" id="KW-0325">Glycoprotein</keyword>
<keyword evidence="6 9" id="KW-0732">Signal</keyword>
<keyword evidence="7" id="KW-1015">Disulfide bond</keyword>
<gene>
    <name evidence="11 13" type="primary">RNASE9</name>
</gene>
<keyword evidence="5" id="KW-0964">Secreted</keyword>
<comment type="function">
    <text evidence="1">Does not exhibit any ribonuclease activity.</text>
</comment>
<dbReference type="InterPro" id="IPR001427">
    <property type="entry name" value="RNaseA"/>
</dbReference>
<evidence type="ECO:0000313" key="13">
    <source>
        <dbReference type="VGNC" id="VGNC:6794"/>
    </source>
</evidence>
<keyword evidence="12" id="KW-1185">Reference proteome</keyword>
<dbReference type="VGNC" id="VGNC:6794">
    <property type="gene designation" value="RNASE9"/>
</dbReference>
<dbReference type="Pfam" id="PF00074">
    <property type="entry name" value="RnaseA"/>
    <property type="match status" value="1"/>
</dbReference>
<reference evidence="11 12" key="1">
    <citation type="journal article" date="2005" name="Nature">
        <title>Initial sequence of the chimpanzee genome and comparison with the human genome.</title>
        <authorList>
            <consortium name="Chimpanzee sequencing and analysis consortium"/>
        </authorList>
    </citation>
    <scope>NUCLEOTIDE SEQUENCE [LARGE SCALE GENOMIC DNA]</scope>
</reference>
<dbReference type="AlphaFoldDB" id="A0A2J8JHL6"/>
<dbReference type="Ensembl" id="ENSPTRT00000011186.4">
    <property type="protein sequence ID" value="ENSPTRP00000010349.4"/>
    <property type="gene ID" value="ENSPTRG00000006098.4"/>
</dbReference>
<protein>
    <recommendedName>
        <fullName evidence="4">Inactive ribonuclease-like protein 9</fullName>
    </recommendedName>
</protein>
<feature type="chain" id="PRO_5015082445" description="Inactive ribonuclease-like protein 9" evidence="9">
    <location>
        <begin position="32"/>
        <end position="210"/>
    </location>
</feature>
<evidence type="ECO:0000256" key="3">
    <source>
        <dbReference type="ARBA" id="ARBA00005600"/>
    </source>
</evidence>
<dbReference type="Proteomes" id="UP000002277">
    <property type="component" value="Chromosome 14"/>
</dbReference>
<comment type="subcellular location">
    <subcellularLocation>
        <location evidence="2">Secreted</location>
    </subcellularLocation>
</comment>
<dbReference type="GO" id="GO:0003676">
    <property type="term" value="F:nucleic acid binding"/>
    <property type="evidence" value="ECO:0007669"/>
    <property type="project" value="InterPro"/>
</dbReference>
<dbReference type="PANTHER" id="PTHR11437:SF14">
    <property type="entry name" value="INACTIVE RIBONUCLEASE-LIKE PROTEIN 9"/>
    <property type="match status" value="1"/>
</dbReference>
<dbReference type="PANTHER" id="PTHR11437">
    <property type="entry name" value="RIBONUCLEASE"/>
    <property type="match status" value="1"/>
</dbReference>
<dbReference type="InParanoid" id="A0A2J8JHL6"/>
<reference evidence="11" key="3">
    <citation type="submission" date="2025-09" db="UniProtKB">
        <authorList>
            <consortium name="Ensembl"/>
        </authorList>
    </citation>
    <scope>IDENTIFICATION</scope>
</reference>
<feature type="domain" description="Ribonuclease A-domain" evidence="10">
    <location>
        <begin position="66"/>
        <end position="187"/>
    </location>
</feature>
<accession>H2Q7W6</accession>
<dbReference type="FunCoup" id="A0A2J8JHL6">
    <property type="interactions" value="6"/>
</dbReference>
<evidence type="ECO:0000256" key="4">
    <source>
        <dbReference type="ARBA" id="ARBA00014966"/>
    </source>
</evidence>
<evidence type="ECO:0000256" key="8">
    <source>
        <dbReference type="ARBA" id="ARBA00023180"/>
    </source>
</evidence>
<dbReference type="FunFam" id="3.10.130.10:FF:000003">
    <property type="entry name" value="Inactive ribonuclease-like protein 9"/>
    <property type="match status" value="1"/>
</dbReference>
<evidence type="ECO:0000256" key="6">
    <source>
        <dbReference type="ARBA" id="ARBA00022729"/>
    </source>
</evidence>
<organism evidence="11 12">
    <name type="scientific">Pan troglodytes</name>
    <name type="common">Chimpanzee</name>
    <dbReference type="NCBI Taxonomy" id="9598"/>
    <lineage>
        <taxon>Eukaryota</taxon>
        <taxon>Metazoa</taxon>
        <taxon>Chordata</taxon>
        <taxon>Craniata</taxon>
        <taxon>Vertebrata</taxon>
        <taxon>Euteleostomi</taxon>
        <taxon>Mammalia</taxon>
        <taxon>Eutheria</taxon>
        <taxon>Euarchontoglires</taxon>
        <taxon>Primates</taxon>
        <taxon>Haplorrhini</taxon>
        <taxon>Catarrhini</taxon>
        <taxon>Hominidae</taxon>
        <taxon>Pan</taxon>
    </lineage>
</organism>
<dbReference type="EMBL" id="AACZ04052400">
    <property type="status" value="NOT_ANNOTATED_CDS"/>
    <property type="molecule type" value="Genomic_DNA"/>
</dbReference>
<dbReference type="OMA" id="PCKNGVK"/>
<dbReference type="GeneTree" id="ENSGT00390000013952"/>
<dbReference type="Gene3D" id="3.10.130.10">
    <property type="entry name" value="Ribonuclease A-like domain"/>
    <property type="match status" value="1"/>
</dbReference>
<evidence type="ECO:0000256" key="2">
    <source>
        <dbReference type="ARBA" id="ARBA00004613"/>
    </source>
</evidence>
<name>A0A2J8JHL6_PANTR</name>
<feature type="signal peptide" evidence="9">
    <location>
        <begin position="1"/>
        <end position="31"/>
    </location>
</feature>
<evidence type="ECO:0000313" key="12">
    <source>
        <dbReference type="Proteomes" id="UP000002277"/>
    </source>
</evidence>
<dbReference type="CDD" id="cd00163">
    <property type="entry name" value="RNase_A"/>
    <property type="match status" value="1"/>
</dbReference>
<reference evidence="11" key="2">
    <citation type="submission" date="2025-08" db="UniProtKB">
        <authorList>
            <consortium name="Ensembl"/>
        </authorList>
    </citation>
    <scope>IDENTIFICATION</scope>
</reference>
<dbReference type="InterPro" id="IPR036816">
    <property type="entry name" value="RNaseA-like_dom_sf"/>
</dbReference>
<evidence type="ECO:0000256" key="5">
    <source>
        <dbReference type="ARBA" id="ARBA00022525"/>
    </source>
</evidence>
<evidence type="ECO:0000259" key="10">
    <source>
        <dbReference type="Pfam" id="PF00074"/>
    </source>
</evidence>
<proteinExistence type="inferred from homology"/>
<dbReference type="SUPFAM" id="SSF54076">
    <property type="entry name" value="RNase A-like"/>
    <property type="match status" value="1"/>
</dbReference>
<dbReference type="GO" id="GO:0050830">
    <property type="term" value="P:defense response to Gram-positive bacterium"/>
    <property type="evidence" value="ECO:0000318"/>
    <property type="project" value="GO_Central"/>
</dbReference>
<evidence type="ECO:0000313" key="11">
    <source>
        <dbReference type="Ensembl" id="ENSPTRP00000010349.4"/>
    </source>
</evidence>
<evidence type="ECO:0000256" key="9">
    <source>
        <dbReference type="SAM" id="SignalP"/>
    </source>
</evidence>